<keyword evidence="2" id="KW-1015">Disulfide bond</keyword>
<evidence type="ECO:0000256" key="1">
    <source>
        <dbReference type="PIRSR" id="PIRSR637460-1"/>
    </source>
</evidence>
<dbReference type="OrthoDB" id="5503950at2"/>
<keyword evidence="8" id="KW-1185">Reference proteome</keyword>
<proteinExistence type="predicted"/>
<feature type="active site" evidence="1">
    <location>
        <position position="252"/>
    </location>
</feature>
<evidence type="ECO:0000256" key="3">
    <source>
        <dbReference type="SAM" id="SignalP"/>
    </source>
</evidence>
<evidence type="ECO:0000259" key="4">
    <source>
        <dbReference type="Pfam" id="PF13472"/>
    </source>
</evidence>
<dbReference type="Gene3D" id="3.40.50.1110">
    <property type="entry name" value="SGNH hydrolase"/>
    <property type="match status" value="1"/>
</dbReference>
<evidence type="ECO:0000313" key="8">
    <source>
        <dbReference type="Proteomes" id="UP000321155"/>
    </source>
</evidence>
<keyword evidence="3" id="KW-0732">Signal</keyword>
<dbReference type="GO" id="GO:0016788">
    <property type="term" value="F:hydrolase activity, acting on ester bonds"/>
    <property type="evidence" value="ECO:0007669"/>
    <property type="project" value="InterPro"/>
</dbReference>
<evidence type="ECO:0000256" key="2">
    <source>
        <dbReference type="PIRSR" id="PIRSR637460-2"/>
    </source>
</evidence>
<dbReference type="PANTHER" id="PTHR37981:SF1">
    <property type="entry name" value="SGNH HYDROLASE-TYPE ESTERASE DOMAIN-CONTAINING PROTEIN"/>
    <property type="match status" value="1"/>
</dbReference>
<reference evidence="5 7" key="1">
    <citation type="submission" date="2015-11" db="EMBL/GenBank/DDBJ databases">
        <title>Complete Genome Sequence of Kocuria flava strain HO-9041.</title>
        <authorList>
            <person name="Zhou M."/>
            <person name="Dai J."/>
        </authorList>
    </citation>
    <scope>NUCLEOTIDE SEQUENCE [LARGE SCALE GENOMIC DNA]</scope>
    <source>
        <strain evidence="5 7">HO-9041</strain>
    </source>
</reference>
<dbReference type="AlphaFoldDB" id="A0A0U3HVD7"/>
<dbReference type="EMBL" id="CP013254">
    <property type="protein sequence ID" value="ALU39264.1"/>
    <property type="molecule type" value="Genomic_DNA"/>
</dbReference>
<name>A0A0U3HVD7_9MICC</name>
<dbReference type="STRING" id="446860.AS188_05300"/>
<gene>
    <name evidence="5" type="ORF">AS188_05300</name>
    <name evidence="6" type="ORF">KFL01_27620</name>
</gene>
<sequence>MPSTPSRRAAAVLGAALALTGLGVPSAAAAPPTLDVVNLGDSYSAGIGTGGVRAQPWDERCLQGSGRDHVAALDDHPRVDVVLDAACAGFRSADVAVLAGTPAVAAALAGADAVTLTLGGNDVGWGEFVTRCGTRGDPEACEELQDGAPARIAAAAEAAGRTVAAVDDATCGQVVVLGYPRLFDARRDSALITAERAAELNAWTDELNAALEEAVTAEGAVFADVTDRFRGHGVGARDPWILFEPGGQENLHPTERGYLSGYLPALRGELARTR</sequence>
<dbReference type="RefSeq" id="WP_058857975.1">
    <property type="nucleotide sequence ID" value="NZ_BJZR01000119.1"/>
</dbReference>
<dbReference type="Proteomes" id="UP000057181">
    <property type="component" value="Chromosome"/>
</dbReference>
<dbReference type="KEGG" id="kfv:AS188_05300"/>
<feature type="active site" description="Nucleophile" evidence="1">
    <location>
        <position position="42"/>
    </location>
</feature>
<dbReference type="InterPro" id="IPR013830">
    <property type="entry name" value="SGNH_hydro"/>
</dbReference>
<feature type="chain" id="PRO_5044547222" evidence="3">
    <location>
        <begin position="30"/>
        <end position="274"/>
    </location>
</feature>
<dbReference type="Pfam" id="PF13472">
    <property type="entry name" value="Lipase_GDSL_2"/>
    <property type="match status" value="1"/>
</dbReference>
<reference evidence="6 8" key="2">
    <citation type="submission" date="2019-07" db="EMBL/GenBank/DDBJ databases">
        <title>Whole genome shotgun sequence of Kocuria flava NBRC 107626.</title>
        <authorList>
            <person name="Hosoyama A."/>
            <person name="Uohara A."/>
            <person name="Ohji S."/>
            <person name="Ichikawa N."/>
        </authorList>
    </citation>
    <scope>NUCLEOTIDE SEQUENCE [LARGE SCALE GENOMIC DNA]</scope>
    <source>
        <strain evidence="6 8">NBRC 107626</strain>
    </source>
</reference>
<feature type="disulfide bond" evidence="2">
    <location>
        <begin position="61"/>
        <end position="87"/>
    </location>
</feature>
<organism evidence="5 7">
    <name type="scientific">Kocuria flava</name>
    <dbReference type="NCBI Taxonomy" id="446860"/>
    <lineage>
        <taxon>Bacteria</taxon>
        <taxon>Bacillati</taxon>
        <taxon>Actinomycetota</taxon>
        <taxon>Actinomycetes</taxon>
        <taxon>Micrococcales</taxon>
        <taxon>Micrococcaceae</taxon>
        <taxon>Kocuria</taxon>
    </lineage>
</organism>
<evidence type="ECO:0000313" key="6">
    <source>
        <dbReference type="EMBL" id="GEO93456.1"/>
    </source>
</evidence>
<evidence type="ECO:0000313" key="5">
    <source>
        <dbReference type="EMBL" id="ALU39264.1"/>
    </source>
</evidence>
<dbReference type="GO" id="GO:0006629">
    <property type="term" value="P:lipid metabolic process"/>
    <property type="evidence" value="ECO:0007669"/>
    <property type="project" value="TreeGrafter"/>
</dbReference>
<dbReference type="SUPFAM" id="SSF52266">
    <property type="entry name" value="SGNH hydrolase"/>
    <property type="match status" value="1"/>
</dbReference>
<accession>A0A0U3HVD7</accession>
<dbReference type="InterPro" id="IPR036514">
    <property type="entry name" value="SGNH_hydro_sf"/>
</dbReference>
<dbReference type="EMBL" id="BJZR01000119">
    <property type="protein sequence ID" value="GEO93456.1"/>
    <property type="molecule type" value="Genomic_DNA"/>
</dbReference>
<feature type="domain" description="SGNH hydrolase-type esterase" evidence="4">
    <location>
        <begin position="39"/>
        <end position="258"/>
    </location>
</feature>
<feature type="signal peptide" evidence="3">
    <location>
        <begin position="1"/>
        <end position="29"/>
    </location>
</feature>
<evidence type="ECO:0000313" key="7">
    <source>
        <dbReference type="Proteomes" id="UP000057181"/>
    </source>
</evidence>
<dbReference type="PANTHER" id="PTHR37981">
    <property type="entry name" value="LIPASE 2"/>
    <property type="match status" value="1"/>
</dbReference>
<feature type="disulfide bond" evidence="2">
    <location>
        <begin position="132"/>
        <end position="141"/>
    </location>
</feature>
<dbReference type="Proteomes" id="UP000321155">
    <property type="component" value="Unassembled WGS sequence"/>
</dbReference>
<protein>
    <submittedName>
        <fullName evidence="6">Lipase 1</fullName>
    </submittedName>
</protein>
<dbReference type="InterPro" id="IPR037460">
    <property type="entry name" value="SEST-like"/>
</dbReference>